<organism evidence="15 16">
    <name type="scientific">Lysobacter niastensis</name>
    <dbReference type="NCBI Taxonomy" id="380629"/>
    <lineage>
        <taxon>Bacteria</taxon>
        <taxon>Pseudomonadati</taxon>
        <taxon>Pseudomonadota</taxon>
        <taxon>Gammaproteobacteria</taxon>
        <taxon>Lysobacterales</taxon>
        <taxon>Lysobacteraceae</taxon>
        <taxon>Lysobacter</taxon>
    </lineage>
</organism>
<dbReference type="InterPro" id="IPR052168">
    <property type="entry name" value="Cytochrome_b561_oxidase"/>
</dbReference>
<evidence type="ECO:0000256" key="12">
    <source>
        <dbReference type="ARBA" id="ARBA00037975"/>
    </source>
</evidence>
<dbReference type="Pfam" id="PF01292">
    <property type="entry name" value="Ni_hydr_CYTB"/>
    <property type="match status" value="1"/>
</dbReference>
<keyword evidence="4" id="KW-1003">Cell membrane</keyword>
<keyword evidence="7" id="KW-0479">Metal-binding</keyword>
<dbReference type="InterPro" id="IPR016174">
    <property type="entry name" value="Di-haem_cyt_TM"/>
</dbReference>
<feature type="transmembrane region" description="Helical" evidence="13">
    <location>
        <begin position="12"/>
        <end position="30"/>
    </location>
</feature>
<evidence type="ECO:0000256" key="3">
    <source>
        <dbReference type="ARBA" id="ARBA00022448"/>
    </source>
</evidence>
<evidence type="ECO:0000256" key="5">
    <source>
        <dbReference type="ARBA" id="ARBA00022617"/>
    </source>
</evidence>
<keyword evidence="5" id="KW-0349">Heme</keyword>
<keyword evidence="3" id="KW-0813">Transport</keyword>
<evidence type="ECO:0000256" key="9">
    <source>
        <dbReference type="ARBA" id="ARBA00022989"/>
    </source>
</evidence>
<evidence type="ECO:0000256" key="2">
    <source>
        <dbReference type="ARBA" id="ARBA00004651"/>
    </source>
</evidence>
<keyword evidence="16" id="KW-1185">Reference proteome</keyword>
<dbReference type="SUPFAM" id="SSF81342">
    <property type="entry name" value="Transmembrane di-heme cytochromes"/>
    <property type="match status" value="1"/>
</dbReference>
<evidence type="ECO:0000313" key="16">
    <source>
        <dbReference type="Proteomes" id="UP001251524"/>
    </source>
</evidence>
<comment type="subcellular location">
    <subcellularLocation>
        <location evidence="2">Cell membrane</location>
        <topology evidence="2">Multi-pass membrane protein</topology>
    </subcellularLocation>
</comment>
<dbReference type="InterPro" id="IPR011577">
    <property type="entry name" value="Cyt_b561_bac/Ni-Hgenase"/>
</dbReference>
<feature type="transmembrane region" description="Helical" evidence="13">
    <location>
        <begin position="50"/>
        <end position="67"/>
    </location>
</feature>
<protein>
    <submittedName>
        <fullName evidence="15">Cytochrome b561</fullName>
    </submittedName>
</protein>
<keyword evidence="9 13" id="KW-1133">Transmembrane helix</keyword>
<dbReference type="Proteomes" id="UP001251524">
    <property type="component" value="Unassembled WGS sequence"/>
</dbReference>
<comment type="cofactor">
    <cofactor evidence="1">
        <name>heme b</name>
        <dbReference type="ChEBI" id="CHEBI:60344"/>
    </cofactor>
</comment>
<sequence>MLPNVRRYSPGLRRLHWLMAVLTLLVYIAIEQRGLFQRGTPERAAMMQAHFWLGLSVLVFVVWRLALRLRHGAPAIHPALPVWQAAPAGLLHLLLYAFLIVMPVLGLLTAWTDGKALYLPFSDVALPALMAPDPALAERLEDLHGSVGEFFYWVIGLHMLAAAYHHFVRRDDTLRRMV</sequence>
<keyword evidence="10" id="KW-0408">Iron</keyword>
<evidence type="ECO:0000256" key="4">
    <source>
        <dbReference type="ARBA" id="ARBA00022475"/>
    </source>
</evidence>
<feature type="transmembrane region" description="Helical" evidence="13">
    <location>
        <begin position="88"/>
        <end position="111"/>
    </location>
</feature>
<evidence type="ECO:0000256" key="8">
    <source>
        <dbReference type="ARBA" id="ARBA00022982"/>
    </source>
</evidence>
<evidence type="ECO:0000256" key="11">
    <source>
        <dbReference type="ARBA" id="ARBA00023136"/>
    </source>
</evidence>
<keyword evidence="6 13" id="KW-0812">Transmembrane</keyword>
<evidence type="ECO:0000313" key="15">
    <source>
        <dbReference type="EMBL" id="MDR7133051.1"/>
    </source>
</evidence>
<accession>A0ABU1W648</accession>
<evidence type="ECO:0000259" key="14">
    <source>
        <dbReference type="Pfam" id="PF01292"/>
    </source>
</evidence>
<evidence type="ECO:0000256" key="7">
    <source>
        <dbReference type="ARBA" id="ARBA00022723"/>
    </source>
</evidence>
<evidence type="ECO:0000256" key="10">
    <source>
        <dbReference type="ARBA" id="ARBA00023004"/>
    </source>
</evidence>
<reference evidence="15 16" key="1">
    <citation type="submission" date="2023-07" db="EMBL/GenBank/DDBJ databases">
        <title>Sorghum-associated microbial communities from plants grown in Nebraska, USA.</title>
        <authorList>
            <person name="Schachtman D."/>
        </authorList>
    </citation>
    <scope>NUCLEOTIDE SEQUENCE [LARGE SCALE GENOMIC DNA]</scope>
    <source>
        <strain evidence="15 16">BE198</strain>
    </source>
</reference>
<keyword evidence="8" id="KW-0249">Electron transport</keyword>
<gene>
    <name evidence="15" type="ORF">J2X06_000235</name>
</gene>
<evidence type="ECO:0000256" key="1">
    <source>
        <dbReference type="ARBA" id="ARBA00001970"/>
    </source>
</evidence>
<dbReference type="RefSeq" id="WP_310057183.1">
    <property type="nucleotide sequence ID" value="NZ_JAVDVY010000001.1"/>
</dbReference>
<evidence type="ECO:0000256" key="6">
    <source>
        <dbReference type="ARBA" id="ARBA00022692"/>
    </source>
</evidence>
<dbReference type="Gene3D" id="1.20.950.20">
    <property type="entry name" value="Transmembrane di-heme cytochromes, Chain C"/>
    <property type="match status" value="1"/>
</dbReference>
<dbReference type="PANTHER" id="PTHR30529">
    <property type="entry name" value="CYTOCHROME B561"/>
    <property type="match status" value="1"/>
</dbReference>
<dbReference type="PANTHER" id="PTHR30529:SF3">
    <property type="entry name" value="CYTOCHROME B561 HOMOLOG 1"/>
    <property type="match status" value="1"/>
</dbReference>
<name>A0ABU1W648_9GAMM</name>
<comment type="similarity">
    <text evidence="12">Belongs to the cytochrome b561 family.</text>
</comment>
<comment type="caution">
    <text evidence="15">The sequence shown here is derived from an EMBL/GenBank/DDBJ whole genome shotgun (WGS) entry which is preliminary data.</text>
</comment>
<keyword evidence="11 13" id="KW-0472">Membrane</keyword>
<feature type="transmembrane region" description="Helical" evidence="13">
    <location>
        <begin position="150"/>
        <end position="168"/>
    </location>
</feature>
<proteinExistence type="inferred from homology"/>
<dbReference type="EMBL" id="JAVDVY010000001">
    <property type="protein sequence ID" value="MDR7133051.1"/>
    <property type="molecule type" value="Genomic_DNA"/>
</dbReference>
<feature type="domain" description="Cytochrome b561 bacterial/Ni-hydrogenase" evidence="14">
    <location>
        <begin position="7"/>
        <end position="178"/>
    </location>
</feature>
<evidence type="ECO:0000256" key="13">
    <source>
        <dbReference type="SAM" id="Phobius"/>
    </source>
</evidence>